<feature type="compositionally biased region" description="Low complexity" evidence="1">
    <location>
        <begin position="1"/>
        <end position="13"/>
    </location>
</feature>
<name>A0AAW0F6S6_9TRYP</name>
<organism evidence="2 3">
    <name type="scientific">Novymonas esmeraldas</name>
    <dbReference type="NCBI Taxonomy" id="1808958"/>
    <lineage>
        <taxon>Eukaryota</taxon>
        <taxon>Discoba</taxon>
        <taxon>Euglenozoa</taxon>
        <taxon>Kinetoplastea</taxon>
        <taxon>Metakinetoplastina</taxon>
        <taxon>Trypanosomatida</taxon>
        <taxon>Trypanosomatidae</taxon>
        <taxon>Novymonas</taxon>
    </lineage>
</organism>
<evidence type="ECO:0000256" key="1">
    <source>
        <dbReference type="SAM" id="MobiDB-lite"/>
    </source>
</evidence>
<keyword evidence="3" id="KW-1185">Reference proteome</keyword>
<evidence type="ECO:0000313" key="3">
    <source>
        <dbReference type="Proteomes" id="UP001430356"/>
    </source>
</evidence>
<gene>
    <name evidence="2" type="ORF">NESM_000294700</name>
</gene>
<dbReference type="EMBL" id="JAECZO010000027">
    <property type="protein sequence ID" value="KAK7202240.1"/>
    <property type="molecule type" value="Genomic_DNA"/>
</dbReference>
<proteinExistence type="predicted"/>
<protein>
    <submittedName>
        <fullName evidence="2">Uncharacterized protein</fullName>
    </submittedName>
</protein>
<feature type="region of interest" description="Disordered" evidence="1">
    <location>
        <begin position="1"/>
        <end position="53"/>
    </location>
</feature>
<feature type="region of interest" description="Disordered" evidence="1">
    <location>
        <begin position="290"/>
        <end position="315"/>
    </location>
</feature>
<reference evidence="2 3" key="1">
    <citation type="journal article" date="2021" name="MBio">
        <title>A New Model Trypanosomatid, Novymonas esmeraldas: Genomic Perception of Its 'Candidatus Pandoraea novymonadis' Endosymbiont.</title>
        <authorList>
            <person name="Zakharova A."/>
            <person name="Saura A."/>
            <person name="Butenko A."/>
            <person name="Podesvova L."/>
            <person name="Warmusova S."/>
            <person name="Kostygov A.Y."/>
            <person name="Nenarokova A."/>
            <person name="Lukes J."/>
            <person name="Opperdoes F.R."/>
            <person name="Yurchenko V."/>
        </authorList>
    </citation>
    <scope>NUCLEOTIDE SEQUENCE [LARGE SCALE GENOMIC DNA]</scope>
    <source>
        <strain evidence="2 3">E262AT.01</strain>
    </source>
</reference>
<comment type="caution">
    <text evidence="2">The sequence shown here is derived from an EMBL/GenBank/DDBJ whole genome shotgun (WGS) entry which is preliminary data.</text>
</comment>
<evidence type="ECO:0000313" key="2">
    <source>
        <dbReference type="EMBL" id="KAK7202240.1"/>
    </source>
</evidence>
<dbReference type="Proteomes" id="UP001430356">
    <property type="component" value="Unassembled WGS sequence"/>
</dbReference>
<accession>A0AAW0F6S6</accession>
<feature type="compositionally biased region" description="Basic and acidic residues" evidence="1">
    <location>
        <begin position="14"/>
        <end position="31"/>
    </location>
</feature>
<dbReference type="AlphaFoldDB" id="A0AAW0F6S6"/>
<sequence length="391" mass="39841">MRASASAAPLASPHVRDGSDDGRTRSGRCEAETEATTAPPTHPSFRRRSPPKTHAVPLAHTLLAAPNAQGGECVAAIVSPRLLCALGARPSVFEVVCPGTSSVDTAAAAAEVAATPLGESCVDEARPARRRRDRYGKLDVLSPRRSGCTTANASAAALDRSTSQHSCGNSASLAALSRARSCEGSAAMAAATAHGRCVSACASADSVCGISVVTAATPTHGGSISPLPARSSRLRTASTRDVVNGGDSPLSCAMQSAAIPVGHATDFHASAPLHLAAHFAVSPVRTRLAPLQTSGPRGAAASVRGCSSRDDTYTGRHMTGAMRQRAWARTERAVSVPPWCSPLSPLADARVEAARETALLRAAGVLCDTGPCGSSRSGGVSDSRRLCCGIE</sequence>